<dbReference type="GO" id="GO:0004458">
    <property type="term" value="F:D-lactate dehydrogenase (cytochrome) activity"/>
    <property type="evidence" value="ECO:0007669"/>
    <property type="project" value="UniProtKB-EC"/>
</dbReference>
<dbReference type="SUPFAM" id="SSF55103">
    <property type="entry name" value="FAD-linked oxidases, C-terminal domain"/>
    <property type="match status" value="1"/>
</dbReference>
<sequence length="546" mass="60406">MRRRLRHRVRRLRVRGALTMTMTEPMGTEPMGTEPAPFTTEPLGEDRLNQLVAALRPVLADDQVLLAKTDRYNRARVPAPFPVHRWSERVPDVVVMPTSTEQVAAVVRIANELEIPVVPRDGGTGLTDGAVPHRRGIVVDVKKMNQIHELDLVNRTVTVGTGINMLKLNERLAQHGLFYPDDPASYPCSLVGGRIGTSGWSLIGARYGHTRDLVLSFDHVLPTGEVLHVGDGIGRKISKSSSGYQLKHLFMGHQGTLGIATKATLKLFPKPEAELSPFWAFDDYDAAHACTGALARAGVATFAGAVLFDEHKVAYLRRDDEAYIPQPADVRALVCAVMYGYEDEVRAGGKRLFRIAREHGARYLGDEISEGDWAARHDRYATPLHGRTKDGQVIPMSWHCEDAAVNFSAVPAVSRAWHEIMADLRRRTDVFDDWGMFAYTSGATGVDYLTEIDVGIWEQRLDDAAWAAWVQAKRDIAAVAIAHGGSMSACHGSCREGEVDLLPEELGRGFDVMLEVKRALDPNNVMNPGKYLLDRAYGRDTTDENR</sequence>
<evidence type="ECO:0000313" key="9">
    <source>
        <dbReference type="EMBL" id="SNS61727.1"/>
    </source>
</evidence>
<dbReference type="Pfam" id="PF01565">
    <property type="entry name" value="FAD_binding_4"/>
    <property type="match status" value="1"/>
</dbReference>
<evidence type="ECO:0000256" key="4">
    <source>
        <dbReference type="ARBA" id="ARBA00022827"/>
    </source>
</evidence>
<dbReference type="AlphaFoldDB" id="A0A239FXF5"/>
<dbReference type="Gene3D" id="3.30.465.10">
    <property type="match status" value="1"/>
</dbReference>
<dbReference type="InterPro" id="IPR016171">
    <property type="entry name" value="Vanillyl_alc_oxidase_C-sub2"/>
</dbReference>
<dbReference type="PANTHER" id="PTHR11748:SF111">
    <property type="entry name" value="D-LACTATE DEHYDROGENASE, MITOCHONDRIAL-RELATED"/>
    <property type="match status" value="1"/>
</dbReference>
<evidence type="ECO:0000256" key="6">
    <source>
        <dbReference type="ARBA" id="ARBA00023002"/>
    </source>
</evidence>
<dbReference type="Pfam" id="PF02913">
    <property type="entry name" value="FAD-oxidase_C"/>
    <property type="match status" value="1"/>
</dbReference>
<evidence type="ECO:0000313" key="10">
    <source>
        <dbReference type="Proteomes" id="UP000198386"/>
    </source>
</evidence>
<dbReference type="GO" id="GO:0008720">
    <property type="term" value="F:D-lactate dehydrogenase (NAD+) activity"/>
    <property type="evidence" value="ECO:0007669"/>
    <property type="project" value="TreeGrafter"/>
</dbReference>
<evidence type="ECO:0000256" key="1">
    <source>
        <dbReference type="ARBA" id="ARBA00001974"/>
    </source>
</evidence>
<dbReference type="Proteomes" id="UP000198386">
    <property type="component" value="Unassembled WGS sequence"/>
</dbReference>
<dbReference type="Gene3D" id="1.10.45.10">
    <property type="entry name" value="Vanillyl-alcohol Oxidase, Chain A, domain 4"/>
    <property type="match status" value="1"/>
</dbReference>
<evidence type="ECO:0000259" key="8">
    <source>
        <dbReference type="PROSITE" id="PS51387"/>
    </source>
</evidence>
<organism evidence="9 10">
    <name type="scientific">Geodermatophilus saharensis</name>
    <dbReference type="NCBI Taxonomy" id="1137994"/>
    <lineage>
        <taxon>Bacteria</taxon>
        <taxon>Bacillati</taxon>
        <taxon>Actinomycetota</taxon>
        <taxon>Actinomycetes</taxon>
        <taxon>Geodermatophilales</taxon>
        <taxon>Geodermatophilaceae</taxon>
        <taxon>Geodermatophilus</taxon>
    </lineage>
</organism>
<reference evidence="10" key="1">
    <citation type="submission" date="2017-06" db="EMBL/GenBank/DDBJ databases">
        <authorList>
            <person name="Varghese N."/>
            <person name="Submissions S."/>
        </authorList>
    </citation>
    <scope>NUCLEOTIDE SEQUENCE [LARGE SCALE GENOMIC DNA]</scope>
    <source>
        <strain evidence="10">DSM 45423</strain>
    </source>
</reference>
<dbReference type="PANTHER" id="PTHR11748">
    <property type="entry name" value="D-LACTATE DEHYDROGENASE"/>
    <property type="match status" value="1"/>
</dbReference>
<dbReference type="InterPro" id="IPR016164">
    <property type="entry name" value="FAD-linked_Oxase-like_C"/>
</dbReference>
<comment type="similarity">
    <text evidence="2">Belongs to the FAD-binding oxidoreductase/transferase type 4 family.</text>
</comment>
<dbReference type="PROSITE" id="PS51387">
    <property type="entry name" value="FAD_PCMH"/>
    <property type="match status" value="1"/>
</dbReference>
<protein>
    <recommendedName>
        <fullName evidence="7">D-lactate dehydrogenase (cytochrome)</fullName>
        <ecNumber evidence="7">1.1.2.4</ecNumber>
    </recommendedName>
</protein>
<name>A0A239FXF5_9ACTN</name>
<dbReference type="InterPro" id="IPR004113">
    <property type="entry name" value="FAD-bd_oxidored_4_C"/>
</dbReference>
<dbReference type="EC" id="1.1.2.4" evidence="7"/>
<keyword evidence="3" id="KW-0285">Flavoprotein</keyword>
<proteinExistence type="inferred from homology"/>
<keyword evidence="10" id="KW-1185">Reference proteome</keyword>
<dbReference type="SUPFAM" id="SSF56176">
    <property type="entry name" value="FAD-binding/transporter-associated domain-like"/>
    <property type="match status" value="1"/>
</dbReference>
<gene>
    <name evidence="9" type="ORF">SAMN04488107_3181</name>
</gene>
<keyword evidence="6" id="KW-0560">Oxidoreductase</keyword>
<evidence type="ECO:0000256" key="3">
    <source>
        <dbReference type="ARBA" id="ARBA00022630"/>
    </source>
</evidence>
<accession>A0A239FXF5</accession>
<dbReference type="InterPro" id="IPR016169">
    <property type="entry name" value="FAD-bd_PCMH_sub2"/>
</dbReference>
<dbReference type="EMBL" id="FZOH01000006">
    <property type="protein sequence ID" value="SNS61727.1"/>
    <property type="molecule type" value="Genomic_DNA"/>
</dbReference>
<dbReference type="GO" id="GO:0071949">
    <property type="term" value="F:FAD binding"/>
    <property type="evidence" value="ECO:0007669"/>
    <property type="project" value="InterPro"/>
</dbReference>
<keyword evidence="4" id="KW-0274">FAD</keyword>
<evidence type="ECO:0000256" key="2">
    <source>
        <dbReference type="ARBA" id="ARBA00008000"/>
    </source>
</evidence>
<dbReference type="InterPro" id="IPR006094">
    <property type="entry name" value="Oxid_FAD_bind_N"/>
</dbReference>
<evidence type="ECO:0000256" key="5">
    <source>
        <dbReference type="ARBA" id="ARBA00022946"/>
    </source>
</evidence>
<evidence type="ECO:0000256" key="7">
    <source>
        <dbReference type="ARBA" id="ARBA00038897"/>
    </source>
</evidence>
<dbReference type="GO" id="GO:1903457">
    <property type="term" value="P:lactate catabolic process"/>
    <property type="evidence" value="ECO:0007669"/>
    <property type="project" value="TreeGrafter"/>
</dbReference>
<dbReference type="InterPro" id="IPR036318">
    <property type="entry name" value="FAD-bd_PCMH-like_sf"/>
</dbReference>
<feature type="domain" description="FAD-binding PCMH-type" evidence="8">
    <location>
        <begin position="87"/>
        <end position="270"/>
    </location>
</feature>
<dbReference type="InterPro" id="IPR016166">
    <property type="entry name" value="FAD-bd_PCMH"/>
</dbReference>
<comment type="cofactor">
    <cofactor evidence="1">
        <name>FAD</name>
        <dbReference type="ChEBI" id="CHEBI:57692"/>
    </cofactor>
</comment>
<keyword evidence="5" id="KW-0809">Transit peptide</keyword>